<evidence type="ECO:0000256" key="2">
    <source>
        <dbReference type="ARBA" id="ARBA00022448"/>
    </source>
</evidence>
<keyword evidence="3 7" id="KW-1134">Transmembrane beta strand</keyword>
<evidence type="ECO:0000256" key="5">
    <source>
        <dbReference type="ARBA" id="ARBA00023136"/>
    </source>
</evidence>
<dbReference type="Proteomes" id="UP000216189">
    <property type="component" value="Unassembled WGS sequence"/>
</dbReference>
<dbReference type="SUPFAM" id="SSF49464">
    <property type="entry name" value="Carboxypeptidase regulatory domain-like"/>
    <property type="match status" value="1"/>
</dbReference>
<evidence type="ECO:0000313" key="10">
    <source>
        <dbReference type="EMBL" id="OYP56417.1"/>
    </source>
</evidence>
<comment type="caution">
    <text evidence="10">The sequence shown here is derived from an EMBL/GenBank/DDBJ whole genome shotgun (WGS) entry which is preliminary data.</text>
</comment>
<organism evidence="10 11">
    <name type="scientific">Segatella bryantii</name>
    <name type="common">Prevotella bryantii</name>
    <dbReference type="NCBI Taxonomy" id="77095"/>
    <lineage>
        <taxon>Bacteria</taxon>
        <taxon>Pseudomonadati</taxon>
        <taxon>Bacteroidota</taxon>
        <taxon>Bacteroidia</taxon>
        <taxon>Bacteroidales</taxon>
        <taxon>Prevotellaceae</taxon>
        <taxon>Segatella</taxon>
    </lineage>
</organism>
<dbReference type="InterPro" id="IPR008969">
    <property type="entry name" value="CarboxyPept-like_regulatory"/>
</dbReference>
<keyword evidence="8" id="KW-0732">Signal</keyword>
<gene>
    <name evidence="10" type="ORF">CIK91_03665</name>
</gene>
<dbReference type="SUPFAM" id="SSF56935">
    <property type="entry name" value="Porins"/>
    <property type="match status" value="1"/>
</dbReference>
<dbReference type="InterPro" id="IPR012910">
    <property type="entry name" value="Plug_dom"/>
</dbReference>
<dbReference type="EMBL" id="NPJF01000023">
    <property type="protein sequence ID" value="OYP56417.1"/>
    <property type="molecule type" value="Genomic_DNA"/>
</dbReference>
<dbReference type="Gene3D" id="2.170.130.10">
    <property type="entry name" value="TonB-dependent receptor, plug domain"/>
    <property type="match status" value="1"/>
</dbReference>
<keyword evidence="4 7" id="KW-0812">Transmembrane</keyword>
<evidence type="ECO:0000256" key="3">
    <source>
        <dbReference type="ARBA" id="ARBA00022452"/>
    </source>
</evidence>
<evidence type="ECO:0000256" key="4">
    <source>
        <dbReference type="ARBA" id="ARBA00022692"/>
    </source>
</evidence>
<accession>A0ABX4EJC5</accession>
<evidence type="ECO:0000256" key="1">
    <source>
        <dbReference type="ARBA" id="ARBA00004571"/>
    </source>
</evidence>
<evidence type="ECO:0000256" key="8">
    <source>
        <dbReference type="SAM" id="SignalP"/>
    </source>
</evidence>
<dbReference type="Gene3D" id="2.60.40.1120">
    <property type="entry name" value="Carboxypeptidase-like, regulatory domain"/>
    <property type="match status" value="1"/>
</dbReference>
<reference evidence="10 11" key="1">
    <citation type="submission" date="2017-08" db="EMBL/GenBank/DDBJ databases">
        <title>Comparative genomics of non-oral Prevotella species.</title>
        <authorList>
            <person name="Accetto T."/>
            <person name="Nograsek B."/>
            <person name="Avgustin G."/>
        </authorList>
    </citation>
    <scope>NUCLEOTIDE SEQUENCE [LARGE SCALE GENOMIC DNA]</scope>
    <source>
        <strain evidence="10 11">TC1-1</strain>
    </source>
</reference>
<dbReference type="NCBIfam" id="TIGR04057">
    <property type="entry name" value="SusC_RagA_signa"/>
    <property type="match status" value="1"/>
</dbReference>
<evidence type="ECO:0000256" key="6">
    <source>
        <dbReference type="ARBA" id="ARBA00023237"/>
    </source>
</evidence>
<dbReference type="InterPro" id="IPR023996">
    <property type="entry name" value="TonB-dep_OMP_SusC/RagA"/>
</dbReference>
<keyword evidence="6 7" id="KW-0998">Cell outer membrane</keyword>
<comment type="subcellular location">
    <subcellularLocation>
        <location evidence="1 7">Cell outer membrane</location>
        <topology evidence="1 7">Multi-pass membrane protein</topology>
    </subcellularLocation>
</comment>
<dbReference type="NCBIfam" id="TIGR04056">
    <property type="entry name" value="OMP_RagA_SusC"/>
    <property type="match status" value="2"/>
</dbReference>
<feature type="signal peptide" evidence="8">
    <location>
        <begin position="1"/>
        <end position="23"/>
    </location>
</feature>
<name>A0ABX4EJC5_SEGBR</name>
<evidence type="ECO:0000259" key="9">
    <source>
        <dbReference type="Pfam" id="PF07715"/>
    </source>
</evidence>
<keyword evidence="2 7" id="KW-0813">Transport</keyword>
<evidence type="ECO:0000256" key="7">
    <source>
        <dbReference type="PROSITE-ProRule" id="PRU01360"/>
    </source>
</evidence>
<comment type="similarity">
    <text evidence="7">Belongs to the TonB-dependent receptor family.</text>
</comment>
<protein>
    <recommendedName>
        <fullName evidence="9">TonB-dependent receptor plug domain-containing protein</fullName>
    </recommendedName>
</protein>
<dbReference type="Pfam" id="PF13715">
    <property type="entry name" value="CarbopepD_reg_2"/>
    <property type="match status" value="1"/>
</dbReference>
<dbReference type="InterPro" id="IPR037066">
    <property type="entry name" value="Plug_dom_sf"/>
</dbReference>
<evidence type="ECO:0000313" key="11">
    <source>
        <dbReference type="Proteomes" id="UP000216189"/>
    </source>
</evidence>
<dbReference type="InterPro" id="IPR036942">
    <property type="entry name" value="Beta-barrel_TonB_sf"/>
</dbReference>
<feature type="chain" id="PRO_5046522564" description="TonB-dependent receptor plug domain-containing protein" evidence="8">
    <location>
        <begin position="24"/>
        <end position="1156"/>
    </location>
</feature>
<dbReference type="InterPro" id="IPR039426">
    <property type="entry name" value="TonB-dep_rcpt-like"/>
</dbReference>
<sequence>MYLNKRRASMALCLSIASVASYAQSTLKGTVKDAQGEPMIGVTINMDGKPAAITDIDGNFSIPNAKPSSKITVSYVGYKNQTVTVGNQTNFVFTLKEDNETLNEVVVVGYGTMKKSDLTGSISSVGTEKLNAKGATSIIENLQGATPGVNITQNSSRAGGGFDIEIRGKSTLGSNKTPLYVVDGIITDNIDFLNPQDIERIDILKDASSTAIYGSRATNGVVIVTTKGAQSEGAKNLKPTISYEGYYGITKTTRMPDFMSSSEFAQYRMLRYENAMTEKGGTTLGTYGAQNYWSITDGNYKTAFLTGQTMDESYVKSVIANGQETNWRDLFLRTGAQQNHFLSVSGASGNVSYHFGGGYQNEKGIYQKDEMERFNLKGAIDSKLNNWLSAGINFNGAYTNNNTIADNAISQAFRLNTLCRAYDDNGDIIVNPGMAAALGTSGDQFTSTANPLLDLENTNYNTKTYQVLANLYLQIHPIKDLTFKTTFSPSYTHSRKGKYEGVPSTVRGTSETTENHAYAENTNKFQWTWDNQIDYNHTWGDHKIGVMGLYSASKFTQETYDANVYKVPAQELWYNLGSATSEIDYNHTWGDHKIGVMGLYSASKFTQETYDANVYKVPAQELWYNLGSATSETVVLPTSGYTEWTMQSFAARLNYSYKDRYLFTGTIRTDGSSRFADGHRWGTFPSAAFGWRISEEPWMKNTKNWLHNLKFRLSYGVTGNNYTQGTNYPTYVVASGGSAFYGFSDGTGNNVYYPSAIVNKNLTWEKTSEFDVGLDFGFLNGRISGTLDFYNRTSKDLLMSRQLVYEAGGATVIDNRGKVRNTGFEASLTTVNIQNKDWNWTTSFNFSTNKNKILEVNGGKENDIENSFFVGESINALYNYRWSGIVSDKTMTVPNTQIAIDKGFTPGQSVVSRDYYYACYGWGEGMPIIDDLNGDGAISSKDKTIVGKSNPSWTGSISSTLSYKNWDFSFSIYTKQNYQVYSPFYNQYCNYGDRGMQHINIDYYIPAGTLLSCDFDEDGNRINEVYQETTHYGSFPFPTNQSDTNAGAGTYLMGSNAKSGTSSMSSMKTANSSGTPYQIVDASYWKVKNISLGYTFPKSVLQKSKVIRSLRLYVNITNPFVWGSDYKGFDPEWASSSLSTGGPSTVTYQFGASVKF</sequence>
<keyword evidence="5 7" id="KW-0472">Membrane</keyword>
<dbReference type="Pfam" id="PF07715">
    <property type="entry name" value="Plug"/>
    <property type="match status" value="1"/>
</dbReference>
<feature type="domain" description="TonB-dependent receptor plug" evidence="9">
    <location>
        <begin position="115"/>
        <end position="221"/>
    </location>
</feature>
<keyword evidence="11" id="KW-1185">Reference proteome</keyword>
<dbReference type="Gene3D" id="2.40.170.20">
    <property type="entry name" value="TonB-dependent receptor, beta-barrel domain"/>
    <property type="match status" value="1"/>
</dbReference>
<dbReference type="InterPro" id="IPR023997">
    <property type="entry name" value="TonB-dep_OMP_SusC/RagA_CS"/>
</dbReference>
<proteinExistence type="inferred from homology"/>
<dbReference type="PROSITE" id="PS52016">
    <property type="entry name" value="TONB_DEPENDENT_REC_3"/>
    <property type="match status" value="1"/>
</dbReference>